<keyword evidence="5 7" id="KW-0472">Membrane</keyword>
<dbReference type="EMBL" id="LAZR01000085">
    <property type="protein sequence ID" value="KKN93571.1"/>
    <property type="molecule type" value="Genomic_DNA"/>
</dbReference>
<name>A0A0F9X414_9ZZZZ</name>
<accession>A0A0F9X414</accession>
<dbReference type="GO" id="GO:0022857">
    <property type="term" value="F:transmembrane transporter activity"/>
    <property type="evidence" value="ECO:0007669"/>
    <property type="project" value="TreeGrafter"/>
</dbReference>
<keyword evidence="4 7" id="KW-1133">Transmembrane helix</keyword>
<feature type="domain" description="ABC3 transporter permease C-terminal" evidence="8">
    <location>
        <begin position="276"/>
        <end position="395"/>
    </location>
</feature>
<evidence type="ECO:0000256" key="7">
    <source>
        <dbReference type="SAM" id="Phobius"/>
    </source>
</evidence>
<evidence type="ECO:0000259" key="9">
    <source>
        <dbReference type="Pfam" id="PF12704"/>
    </source>
</evidence>
<evidence type="ECO:0000256" key="2">
    <source>
        <dbReference type="ARBA" id="ARBA00022475"/>
    </source>
</evidence>
<comment type="caution">
    <text evidence="10">The sequence shown here is derived from an EMBL/GenBank/DDBJ whole genome shotgun (WGS) entry which is preliminary data.</text>
</comment>
<evidence type="ECO:0000259" key="8">
    <source>
        <dbReference type="Pfam" id="PF02687"/>
    </source>
</evidence>
<feature type="transmembrane region" description="Helical" evidence="7">
    <location>
        <begin position="315"/>
        <end position="343"/>
    </location>
</feature>
<dbReference type="PANTHER" id="PTHR30572:SF4">
    <property type="entry name" value="ABC TRANSPORTER PERMEASE YTRF"/>
    <property type="match status" value="1"/>
</dbReference>
<protein>
    <recommendedName>
        <fullName evidence="11">ABC3 transporter permease protein domain-containing protein</fullName>
    </recommendedName>
</protein>
<evidence type="ECO:0000256" key="4">
    <source>
        <dbReference type="ARBA" id="ARBA00022989"/>
    </source>
</evidence>
<feature type="transmembrane region" description="Helical" evidence="7">
    <location>
        <begin position="21"/>
        <end position="40"/>
    </location>
</feature>
<dbReference type="AlphaFoldDB" id="A0A0F9X414"/>
<dbReference type="InterPro" id="IPR050250">
    <property type="entry name" value="Macrolide_Exporter_MacB"/>
</dbReference>
<comment type="similarity">
    <text evidence="6">Belongs to the ABC-4 integral membrane protein family.</text>
</comment>
<organism evidence="10">
    <name type="scientific">marine sediment metagenome</name>
    <dbReference type="NCBI Taxonomy" id="412755"/>
    <lineage>
        <taxon>unclassified sequences</taxon>
        <taxon>metagenomes</taxon>
        <taxon>ecological metagenomes</taxon>
    </lineage>
</organism>
<dbReference type="GO" id="GO:0005886">
    <property type="term" value="C:plasma membrane"/>
    <property type="evidence" value="ECO:0007669"/>
    <property type="project" value="UniProtKB-SubCell"/>
</dbReference>
<dbReference type="Pfam" id="PF12704">
    <property type="entry name" value="MacB_PCD"/>
    <property type="match status" value="1"/>
</dbReference>
<evidence type="ECO:0008006" key="11">
    <source>
        <dbReference type="Google" id="ProtNLM"/>
    </source>
</evidence>
<evidence type="ECO:0000256" key="1">
    <source>
        <dbReference type="ARBA" id="ARBA00004651"/>
    </source>
</evidence>
<proteinExistence type="inferred from homology"/>
<feature type="transmembrane region" description="Helical" evidence="7">
    <location>
        <begin position="363"/>
        <end position="385"/>
    </location>
</feature>
<feature type="transmembrane region" description="Helical" evidence="7">
    <location>
        <begin position="269"/>
        <end position="294"/>
    </location>
</feature>
<reference evidence="10" key="1">
    <citation type="journal article" date="2015" name="Nature">
        <title>Complex archaea that bridge the gap between prokaryotes and eukaryotes.</title>
        <authorList>
            <person name="Spang A."/>
            <person name="Saw J.H."/>
            <person name="Jorgensen S.L."/>
            <person name="Zaremba-Niedzwiedzka K."/>
            <person name="Martijn J."/>
            <person name="Lind A.E."/>
            <person name="van Eijk R."/>
            <person name="Schleper C."/>
            <person name="Guy L."/>
            <person name="Ettema T.J."/>
        </authorList>
    </citation>
    <scope>NUCLEOTIDE SEQUENCE</scope>
</reference>
<evidence type="ECO:0000256" key="6">
    <source>
        <dbReference type="ARBA" id="ARBA00038076"/>
    </source>
</evidence>
<evidence type="ECO:0000256" key="3">
    <source>
        <dbReference type="ARBA" id="ARBA00022692"/>
    </source>
</evidence>
<dbReference type="Pfam" id="PF02687">
    <property type="entry name" value="FtsX"/>
    <property type="match status" value="1"/>
</dbReference>
<sequence>MWVEYFRLAIRNLRTRPLRSWLTILGIVIGVFLIMSLFSLSQGLKDTVLQQLRAIGKDIVMIIPGDISDIFTTLMGAVELTEEDLRAIEKTKGVEAVIPWVYKGEVMKYQGESKTVILLGMPLQHIDIIKNDLGMNTSEGRWPQAGKRELLVGSVVSENVFPGLKINTQATIKGQRFEVVGILKSLGNSQDDSMISMDLNVFRQITGKKKGAPQAMAKIAAGYNPEEVAEDIKENLKKTRKRQRGEEEASFSVLTNEAMSAMVGSIMGIIQIAVFAFASIAILVGGIGIMNTMYTSVRERTKEIGIMKAVGAKRSAITLIFLIESGVIGVVGGLGGMVLGLGLAKLIEIVSQFGGTSYISASISPGIIIFGLTFSFLLGSISGFLPARNAASLKPVDALRYE</sequence>
<evidence type="ECO:0000313" key="10">
    <source>
        <dbReference type="EMBL" id="KKN93571.1"/>
    </source>
</evidence>
<dbReference type="PANTHER" id="PTHR30572">
    <property type="entry name" value="MEMBRANE COMPONENT OF TRANSPORTER-RELATED"/>
    <property type="match status" value="1"/>
</dbReference>
<keyword evidence="3 7" id="KW-0812">Transmembrane</keyword>
<dbReference type="InterPro" id="IPR025857">
    <property type="entry name" value="MacB_PCD"/>
</dbReference>
<gene>
    <name evidence="10" type="ORF">LCGC14_0197620</name>
</gene>
<dbReference type="InterPro" id="IPR003838">
    <property type="entry name" value="ABC3_permease_C"/>
</dbReference>
<keyword evidence="2" id="KW-1003">Cell membrane</keyword>
<feature type="domain" description="MacB-like periplasmic core" evidence="9">
    <location>
        <begin position="20"/>
        <end position="234"/>
    </location>
</feature>
<evidence type="ECO:0000256" key="5">
    <source>
        <dbReference type="ARBA" id="ARBA00023136"/>
    </source>
</evidence>
<comment type="subcellular location">
    <subcellularLocation>
        <location evidence="1">Cell membrane</location>
        <topology evidence="1">Multi-pass membrane protein</topology>
    </subcellularLocation>
</comment>